<evidence type="ECO:0000313" key="3">
    <source>
        <dbReference type="Proteomes" id="UP000050454"/>
    </source>
</evidence>
<dbReference type="RefSeq" id="WP_055147867.1">
    <property type="nucleotide sequence ID" value="NZ_JXSZ01000006.1"/>
</dbReference>
<accession>A0A0P7BPF1</accession>
<dbReference type="OrthoDB" id="616241at2"/>
<organism evidence="2 3">
    <name type="scientific">Jiulongibacter sediminis</name>
    <dbReference type="NCBI Taxonomy" id="1605367"/>
    <lineage>
        <taxon>Bacteria</taxon>
        <taxon>Pseudomonadati</taxon>
        <taxon>Bacteroidota</taxon>
        <taxon>Cytophagia</taxon>
        <taxon>Cytophagales</taxon>
        <taxon>Leadbetterellaceae</taxon>
        <taxon>Jiulongibacter</taxon>
    </lineage>
</organism>
<comment type="caution">
    <text evidence="2">The sequence shown here is derived from an EMBL/GenBank/DDBJ whole genome shotgun (WGS) entry which is preliminary data.</text>
</comment>
<dbReference type="PROSITE" id="PS51352">
    <property type="entry name" value="THIOREDOXIN_2"/>
    <property type="match status" value="1"/>
</dbReference>
<dbReference type="AlphaFoldDB" id="A0A0P7BPF1"/>
<dbReference type="STRING" id="1605367.AFM12_08680"/>
<dbReference type="Gene3D" id="3.40.30.10">
    <property type="entry name" value="Glutaredoxin"/>
    <property type="match status" value="1"/>
</dbReference>
<dbReference type="SUPFAM" id="SSF52833">
    <property type="entry name" value="Thioredoxin-like"/>
    <property type="match status" value="1"/>
</dbReference>
<evidence type="ECO:0000259" key="1">
    <source>
        <dbReference type="PROSITE" id="PS51352"/>
    </source>
</evidence>
<dbReference type="Pfam" id="PF00578">
    <property type="entry name" value="AhpC-TSA"/>
    <property type="match status" value="1"/>
</dbReference>
<evidence type="ECO:0000313" key="2">
    <source>
        <dbReference type="EMBL" id="KPM49038.1"/>
    </source>
</evidence>
<dbReference type="InterPro" id="IPR013766">
    <property type="entry name" value="Thioredoxin_domain"/>
</dbReference>
<dbReference type="Proteomes" id="UP000050454">
    <property type="component" value="Unassembled WGS sequence"/>
</dbReference>
<dbReference type="InterPro" id="IPR000866">
    <property type="entry name" value="AhpC/TSA"/>
</dbReference>
<dbReference type="PANTHER" id="PTHR42852">
    <property type="entry name" value="THIOL:DISULFIDE INTERCHANGE PROTEIN DSBE"/>
    <property type="match status" value="1"/>
</dbReference>
<keyword evidence="3" id="KW-1185">Reference proteome</keyword>
<name>A0A0P7BPF1_9BACT</name>
<dbReference type="PROSITE" id="PS51257">
    <property type="entry name" value="PROKAR_LIPOPROTEIN"/>
    <property type="match status" value="1"/>
</dbReference>
<dbReference type="PATRIC" id="fig|1605367.3.peg.3117"/>
<sequence length="406" mass="45425">MKKLILLFPFLGLLFSCSEPTIDLDGLWRASVPTVIGEVPFHLKFEKAGDGIHVYAVNGKEVLELDELSYRNDSLVISMEVFDAEIIAKQDGDELKGIYSKKLGNLDTRSGAFYAKKGIEQRFDGEPGTANVSGKWATTFYEEEGDSYAAIGLFEQNGAEVNGTFLTTTGDYRFLAGNVIGDSLKMSCFDGTHIFLFKAKIEGDSLKGGRFSSSLLYQETWLAAKDENAELPDAETLTYLKDGYDSIEFAFPNEKGEMVSLKDEKYQGKVVLVQILGSWCPNCMDESKFYVKWLNEHPDAPVEIVGLAFEKKTDPEFAFPKIQKMKERFGMDYEVLLAGLNSGKEAAKALPMLNHVMSFPTTIYVDKQGKVRKIHTGFSGPGTGEYYEKFTEDFDRFMEKLIAEEV</sequence>
<dbReference type="PANTHER" id="PTHR42852:SF13">
    <property type="entry name" value="PROTEIN DIPZ"/>
    <property type="match status" value="1"/>
</dbReference>
<dbReference type="InterPro" id="IPR036249">
    <property type="entry name" value="Thioredoxin-like_sf"/>
</dbReference>
<reference evidence="2 3" key="1">
    <citation type="submission" date="2015-07" db="EMBL/GenBank/DDBJ databases">
        <title>The draft genome sequence of Leadbetterella sp. JN14-9.</title>
        <authorList>
            <person name="Liu Y."/>
            <person name="Du J."/>
            <person name="Shao Z."/>
        </authorList>
    </citation>
    <scope>NUCLEOTIDE SEQUENCE [LARGE SCALE GENOMIC DNA]</scope>
    <source>
        <strain evidence="2 3">JN14-9</strain>
    </source>
</reference>
<dbReference type="GO" id="GO:0016491">
    <property type="term" value="F:oxidoreductase activity"/>
    <property type="evidence" value="ECO:0007669"/>
    <property type="project" value="InterPro"/>
</dbReference>
<feature type="domain" description="Thioredoxin" evidence="1">
    <location>
        <begin position="240"/>
        <end position="403"/>
    </location>
</feature>
<dbReference type="GO" id="GO:0016209">
    <property type="term" value="F:antioxidant activity"/>
    <property type="evidence" value="ECO:0007669"/>
    <property type="project" value="InterPro"/>
</dbReference>
<dbReference type="InterPro" id="IPR050553">
    <property type="entry name" value="Thioredoxin_ResA/DsbE_sf"/>
</dbReference>
<dbReference type="CDD" id="cd02966">
    <property type="entry name" value="TlpA_like_family"/>
    <property type="match status" value="1"/>
</dbReference>
<protein>
    <submittedName>
        <fullName evidence="2">Alkyl hydroperoxide reductase</fullName>
    </submittedName>
</protein>
<proteinExistence type="predicted"/>
<gene>
    <name evidence="2" type="ORF">AFM12_08680</name>
</gene>
<dbReference type="EMBL" id="LGTQ01000006">
    <property type="protein sequence ID" value="KPM49038.1"/>
    <property type="molecule type" value="Genomic_DNA"/>
</dbReference>